<dbReference type="Proteomes" id="UP000002051">
    <property type="component" value="Chromosome 6"/>
</dbReference>
<dbReference type="EnsemblPlants" id="KEH26967">
    <property type="protein sequence ID" value="KEH26967"/>
    <property type="gene ID" value="MTR_6g081320"/>
</dbReference>
<protein>
    <submittedName>
        <fullName evidence="2 3">Uncharacterized protein</fullName>
    </submittedName>
</protein>
<proteinExistence type="predicted"/>
<feature type="region of interest" description="Disordered" evidence="1">
    <location>
        <begin position="28"/>
        <end position="85"/>
    </location>
</feature>
<gene>
    <name evidence="2" type="ordered locus">MTR_6g081320</name>
</gene>
<dbReference type="EMBL" id="CM001222">
    <property type="protein sequence ID" value="KEH26967.1"/>
    <property type="molecule type" value="Genomic_DNA"/>
</dbReference>
<feature type="compositionally biased region" description="Polar residues" evidence="1">
    <location>
        <begin position="35"/>
        <end position="47"/>
    </location>
</feature>
<name>A0A072UBJ9_MEDTR</name>
<dbReference type="HOGENOM" id="CLU_2162180_0_0_1"/>
<reference evidence="3" key="3">
    <citation type="submission" date="2015-04" db="UniProtKB">
        <authorList>
            <consortium name="EnsemblPlants"/>
        </authorList>
    </citation>
    <scope>IDENTIFICATION</scope>
    <source>
        <strain evidence="3">cv. Jemalong A17</strain>
    </source>
</reference>
<evidence type="ECO:0000256" key="1">
    <source>
        <dbReference type="SAM" id="MobiDB-lite"/>
    </source>
</evidence>
<keyword evidence="4" id="KW-1185">Reference proteome</keyword>
<organism evidence="2 4">
    <name type="scientific">Medicago truncatula</name>
    <name type="common">Barrel medic</name>
    <name type="synonym">Medicago tribuloides</name>
    <dbReference type="NCBI Taxonomy" id="3880"/>
    <lineage>
        <taxon>Eukaryota</taxon>
        <taxon>Viridiplantae</taxon>
        <taxon>Streptophyta</taxon>
        <taxon>Embryophyta</taxon>
        <taxon>Tracheophyta</taxon>
        <taxon>Spermatophyta</taxon>
        <taxon>Magnoliopsida</taxon>
        <taxon>eudicotyledons</taxon>
        <taxon>Gunneridae</taxon>
        <taxon>Pentapetalae</taxon>
        <taxon>rosids</taxon>
        <taxon>fabids</taxon>
        <taxon>Fabales</taxon>
        <taxon>Fabaceae</taxon>
        <taxon>Papilionoideae</taxon>
        <taxon>50 kb inversion clade</taxon>
        <taxon>NPAAA clade</taxon>
        <taxon>Hologalegina</taxon>
        <taxon>IRL clade</taxon>
        <taxon>Trifolieae</taxon>
        <taxon>Medicago</taxon>
    </lineage>
</organism>
<feature type="compositionally biased region" description="Basic and acidic residues" evidence="1">
    <location>
        <begin position="55"/>
        <end position="85"/>
    </location>
</feature>
<dbReference type="AlphaFoldDB" id="A0A072UBJ9"/>
<evidence type="ECO:0000313" key="3">
    <source>
        <dbReference type="EnsemblPlants" id="KEH26967"/>
    </source>
</evidence>
<sequence length="111" mass="12452">MMVGGAFSESIYRIRILPEFNPHQFASPHRDYTVSLPSQSKSATASPSLLIGKEAITHTQRDKRKEKLKEKEKGAEKRISPMSTEERMKYLKQAAAMQADMVSTGSQSLHT</sequence>
<evidence type="ECO:0000313" key="2">
    <source>
        <dbReference type="EMBL" id="KEH26967.1"/>
    </source>
</evidence>
<evidence type="ECO:0000313" key="4">
    <source>
        <dbReference type="Proteomes" id="UP000002051"/>
    </source>
</evidence>
<reference evidence="2 4" key="1">
    <citation type="journal article" date="2011" name="Nature">
        <title>The Medicago genome provides insight into the evolution of rhizobial symbioses.</title>
        <authorList>
            <person name="Young N.D."/>
            <person name="Debelle F."/>
            <person name="Oldroyd G.E."/>
            <person name="Geurts R."/>
            <person name="Cannon S.B."/>
            <person name="Udvardi M.K."/>
            <person name="Benedito V.A."/>
            <person name="Mayer K.F."/>
            <person name="Gouzy J."/>
            <person name="Schoof H."/>
            <person name="Van de Peer Y."/>
            <person name="Proost S."/>
            <person name="Cook D.R."/>
            <person name="Meyers B.C."/>
            <person name="Spannagl M."/>
            <person name="Cheung F."/>
            <person name="De Mita S."/>
            <person name="Krishnakumar V."/>
            <person name="Gundlach H."/>
            <person name="Zhou S."/>
            <person name="Mudge J."/>
            <person name="Bharti A.K."/>
            <person name="Murray J.D."/>
            <person name="Naoumkina M.A."/>
            <person name="Rosen B."/>
            <person name="Silverstein K.A."/>
            <person name="Tang H."/>
            <person name="Rombauts S."/>
            <person name="Zhao P.X."/>
            <person name="Zhou P."/>
            <person name="Barbe V."/>
            <person name="Bardou P."/>
            <person name="Bechner M."/>
            <person name="Bellec A."/>
            <person name="Berger A."/>
            <person name="Berges H."/>
            <person name="Bidwell S."/>
            <person name="Bisseling T."/>
            <person name="Choisne N."/>
            <person name="Couloux A."/>
            <person name="Denny R."/>
            <person name="Deshpande S."/>
            <person name="Dai X."/>
            <person name="Doyle J.J."/>
            <person name="Dudez A.M."/>
            <person name="Farmer A.D."/>
            <person name="Fouteau S."/>
            <person name="Franken C."/>
            <person name="Gibelin C."/>
            <person name="Gish J."/>
            <person name="Goldstein S."/>
            <person name="Gonzalez A.J."/>
            <person name="Green P.J."/>
            <person name="Hallab A."/>
            <person name="Hartog M."/>
            <person name="Hua A."/>
            <person name="Humphray S.J."/>
            <person name="Jeong D.H."/>
            <person name="Jing Y."/>
            <person name="Jocker A."/>
            <person name="Kenton S.M."/>
            <person name="Kim D.J."/>
            <person name="Klee K."/>
            <person name="Lai H."/>
            <person name="Lang C."/>
            <person name="Lin S."/>
            <person name="Macmil S.L."/>
            <person name="Magdelenat G."/>
            <person name="Matthews L."/>
            <person name="McCorrison J."/>
            <person name="Monaghan E.L."/>
            <person name="Mun J.H."/>
            <person name="Najar F.Z."/>
            <person name="Nicholson C."/>
            <person name="Noirot C."/>
            <person name="O'Bleness M."/>
            <person name="Paule C.R."/>
            <person name="Poulain J."/>
            <person name="Prion F."/>
            <person name="Qin B."/>
            <person name="Qu C."/>
            <person name="Retzel E.F."/>
            <person name="Riddle C."/>
            <person name="Sallet E."/>
            <person name="Samain S."/>
            <person name="Samson N."/>
            <person name="Sanders I."/>
            <person name="Saurat O."/>
            <person name="Scarpelli C."/>
            <person name="Schiex T."/>
            <person name="Segurens B."/>
            <person name="Severin A.J."/>
            <person name="Sherrier D.J."/>
            <person name="Shi R."/>
            <person name="Sims S."/>
            <person name="Singer S.R."/>
            <person name="Sinharoy S."/>
            <person name="Sterck L."/>
            <person name="Viollet A."/>
            <person name="Wang B.B."/>
            <person name="Wang K."/>
            <person name="Wang M."/>
            <person name="Wang X."/>
            <person name="Warfsmann J."/>
            <person name="Weissenbach J."/>
            <person name="White D.D."/>
            <person name="White J.D."/>
            <person name="Wiley G.B."/>
            <person name="Wincker P."/>
            <person name="Xing Y."/>
            <person name="Yang L."/>
            <person name="Yao Z."/>
            <person name="Ying F."/>
            <person name="Zhai J."/>
            <person name="Zhou L."/>
            <person name="Zuber A."/>
            <person name="Denarie J."/>
            <person name="Dixon R.A."/>
            <person name="May G.D."/>
            <person name="Schwartz D.C."/>
            <person name="Rogers J."/>
            <person name="Quetier F."/>
            <person name="Town C.D."/>
            <person name="Roe B.A."/>
        </authorList>
    </citation>
    <scope>NUCLEOTIDE SEQUENCE [LARGE SCALE GENOMIC DNA]</scope>
    <source>
        <strain evidence="2">A17</strain>
        <strain evidence="3 4">cv. Jemalong A17</strain>
    </source>
</reference>
<accession>A0A072UBJ9</accession>
<reference evidence="2 4" key="2">
    <citation type="journal article" date="2014" name="BMC Genomics">
        <title>An improved genome release (version Mt4.0) for the model legume Medicago truncatula.</title>
        <authorList>
            <person name="Tang H."/>
            <person name="Krishnakumar V."/>
            <person name="Bidwell S."/>
            <person name="Rosen B."/>
            <person name="Chan A."/>
            <person name="Zhou S."/>
            <person name="Gentzbittel L."/>
            <person name="Childs K.L."/>
            <person name="Yandell M."/>
            <person name="Gundlach H."/>
            <person name="Mayer K.F."/>
            <person name="Schwartz D.C."/>
            <person name="Town C.D."/>
        </authorList>
    </citation>
    <scope>GENOME REANNOTATION</scope>
    <source>
        <strain evidence="2">A17</strain>
        <strain evidence="3 4">cv. Jemalong A17</strain>
    </source>
</reference>